<dbReference type="AlphaFoldDB" id="A0A1Y2UHM6"/>
<evidence type="ECO:0000313" key="3">
    <source>
        <dbReference type="Proteomes" id="UP000194286"/>
    </source>
</evidence>
<evidence type="ECO:0000256" key="1">
    <source>
        <dbReference type="SAM" id="Phobius"/>
    </source>
</evidence>
<keyword evidence="1" id="KW-0472">Membrane</keyword>
<keyword evidence="1" id="KW-1133">Transmembrane helix</keyword>
<dbReference type="Proteomes" id="UP000194286">
    <property type="component" value="Unassembled WGS sequence"/>
</dbReference>
<gene>
    <name evidence="2" type="ORF">BHL82_08690</name>
</gene>
<accession>A0A1Y2UHM6</accession>
<dbReference type="EMBL" id="MIMU01000115">
    <property type="protein sequence ID" value="OTA82828.1"/>
    <property type="molecule type" value="Genomic_DNA"/>
</dbReference>
<keyword evidence="1" id="KW-0812">Transmembrane</keyword>
<evidence type="ECO:0000313" key="2">
    <source>
        <dbReference type="EMBL" id="OTA82828.1"/>
    </source>
</evidence>
<feature type="transmembrane region" description="Helical" evidence="1">
    <location>
        <begin position="112"/>
        <end position="133"/>
    </location>
</feature>
<organism evidence="2 3">
    <name type="scientific">Limosilactobacillus reuteri</name>
    <name type="common">Lactobacillus reuteri</name>
    <dbReference type="NCBI Taxonomy" id="1598"/>
    <lineage>
        <taxon>Bacteria</taxon>
        <taxon>Bacillati</taxon>
        <taxon>Bacillota</taxon>
        <taxon>Bacilli</taxon>
        <taxon>Lactobacillales</taxon>
        <taxon>Lactobacillaceae</taxon>
        <taxon>Limosilactobacillus</taxon>
    </lineage>
</organism>
<sequence>MRTENKRFHLQLIEDTIIRMSSNSFLIKGWSVTILSGLITLYITKMREKWSPRLLLLGIVVCIIFWINDTYYLYQEHRFRSLYEKVRKTNNEAIDFNMEPPTKPFCYFLKCMFRPIFCWSYLVILVLLLFFILHEFHIIIKF</sequence>
<proteinExistence type="predicted"/>
<protein>
    <submittedName>
        <fullName evidence="2">Uncharacterized protein</fullName>
    </submittedName>
</protein>
<feature type="transmembrane region" description="Helical" evidence="1">
    <location>
        <begin position="25"/>
        <end position="43"/>
    </location>
</feature>
<comment type="caution">
    <text evidence="2">The sequence shown here is derived from an EMBL/GenBank/DDBJ whole genome shotgun (WGS) entry which is preliminary data.</text>
</comment>
<feature type="transmembrane region" description="Helical" evidence="1">
    <location>
        <begin position="55"/>
        <end position="74"/>
    </location>
</feature>
<name>A0A1Y2UHM6_LIMRT</name>
<reference evidence="2 3" key="1">
    <citation type="submission" date="2016-09" db="EMBL/GenBank/DDBJ databases">
        <title>Lactobacillus reuteri KLR3005, genome sequencing and assembly.</title>
        <authorList>
            <person name="Lee J.-Y."/>
            <person name="Kim E.B."/>
            <person name="Choi Y.-J."/>
        </authorList>
    </citation>
    <scope>NUCLEOTIDE SEQUENCE [LARGE SCALE GENOMIC DNA]</scope>
    <source>
        <strain evidence="2 3">KLR3005</strain>
    </source>
</reference>